<sequence length="762" mass="89076">MKLIIFGCLISIVPVVFIGTFSYVQSTNEIQEKVNEEKIQSMQQVNSNVEQILTTVNFTLNRIIDSAVMEHSLRRSMIAEDFQVHRDLRKELVNLQSMETRVEDITILNFERDWLMNNRGISRLDEHPDSALYISFLDMPNNSSWELLEHEVFEEPISSGSCTYSLSLVKKLPTFQSNKFGLAFANIPTCTIADMIFSDNSSEEFMIVNHEFDIIVHPDEEMIGQSLLNSNYVSSLTPFEEEKTGQFNTTIHDEPYTITYHTSDFNDWTYLSIMSINELTAESKSIGWMTILVTSLMIVMSLITVFIISRRLYSPLQRVMRQIEYHLPTLRKNETDDLTLLENEVTHLFSSKTTMEVELLEHKKQVKVLFMNRLYQGIIKPSDLEEKLAYFNLNDMTAKWHRHVVLTIKLDCMEESVYEAADRELLSFAMMNVAEESVRGIDHLPVVWVNKSLVILIGFTEEASDIQMNSTIYKLTEQLQDNIETCLYITVSIGISLPFVKLLDASRAYQEGLEALKHRITLGKGVIVHYETINSGKHTLIYEYPQRAEEELILAIKVADKTKALAHLKAWMSKVFKDTYSPREYHISMMRLLNNLLLIKQENSISFQEIDVEYDALYEELLTIHMKEDIEKWFKTKLICPLIEIFSKRRESQFQNISEKMMDLIHKHYDTNITLEEYAEKMHYNANYLSSVFKQETNYTFSEYLAKYRFKKAKQWLIETNMTVKEIADKLQYKNSQNFIRSFKKLENMTPGQYRKEYSRVS</sequence>
<evidence type="ECO:0000313" key="6">
    <source>
        <dbReference type="EMBL" id="MCR6095344.1"/>
    </source>
</evidence>
<keyword evidence="1" id="KW-0805">Transcription regulation</keyword>
<dbReference type="SUPFAM" id="SSF46689">
    <property type="entry name" value="Homeodomain-like"/>
    <property type="match status" value="2"/>
</dbReference>
<dbReference type="EMBL" id="JABXYM010000001">
    <property type="protein sequence ID" value="MCR6095344.1"/>
    <property type="molecule type" value="Genomic_DNA"/>
</dbReference>
<dbReference type="InterPro" id="IPR009057">
    <property type="entry name" value="Homeodomain-like_sf"/>
</dbReference>
<evidence type="ECO:0000256" key="3">
    <source>
        <dbReference type="ARBA" id="ARBA00023163"/>
    </source>
</evidence>
<dbReference type="RefSeq" id="WP_257820042.1">
    <property type="nucleotide sequence ID" value="NZ_JABXYM010000001.1"/>
</dbReference>
<protein>
    <submittedName>
        <fullName evidence="6">Helix-turn-helix domain-containing protein</fullName>
    </submittedName>
</protein>
<proteinExistence type="predicted"/>
<organism evidence="6 7">
    <name type="scientific">Salipaludibacillus agaradhaerens</name>
    <name type="common">Bacillus agaradhaerens</name>
    <dbReference type="NCBI Taxonomy" id="76935"/>
    <lineage>
        <taxon>Bacteria</taxon>
        <taxon>Bacillati</taxon>
        <taxon>Bacillota</taxon>
        <taxon>Bacilli</taxon>
        <taxon>Bacillales</taxon>
        <taxon>Bacillaceae</taxon>
    </lineage>
</organism>
<accession>A0A9Q4FY42</accession>
<dbReference type="Gene3D" id="1.10.10.60">
    <property type="entry name" value="Homeodomain-like"/>
    <property type="match status" value="2"/>
</dbReference>
<dbReference type="AlphaFoldDB" id="A0A9Q4FY42"/>
<gene>
    <name evidence="6" type="ORF">HXA33_02200</name>
</gene>
<dbReference type="Pfam" id="PF17853">
    <property type="entry name" value="GGDEF_2"/>
    <property type="match status" value="1"/>
</dbReference>
<dbReference type="GO" id="GO:0043565">
    <property type="term" value="F:sequence-specific DNA binding"/>
    <property type="evidence" value="ECO:0007669"/>
    <property type="project" value="InterPro"/>
</dbReference>
<evidence type="ECO:0000256" key="1">
    <source>
        <dbReference type="ARBA" id="ARBA00023015"/>
    </source>
</evidence>
<evidence type="ECO:0000256" key="4">
    <source>
        <dbReference type="SAM" id="Phobius"/>
    </source>
</evidence>
<keyword evidence="2" id="KW-0238">DNA-binding</keyword>
<keyword evidence="4" id="KW-1133">Transmembrane helix</keyword>
<dbReference type="SMART" id="SM00342">
    <property type="entry name" value="HTH_ARAC"/>
    <property type="match status" value="1"/>
</dbReference>
<dbReference type="Gene3D" id="3.30.450.20">
    <property type="entry name" value="PAS domain"/>
    <property type="match status" value="1"/>
</dbReference>
<feature type="domain" description="HTH araC/xylS-type" evidence="5">
    <location>
        <begin position="659"/>
        <end position="757"/>
    </location>
</feature>
<evidence type="ECO:0000313" key="7">
    <source>
        <dbReference type="Proteomes" id="UP001057753"/>
    </source>
</evidence>
<evidence type="ECO:0000259" key="5">
    <source>
        <dbReference type="PROSITE" id="PS01124"/>
    </source>
</evidence>
<reference evidence="6" key="1">
    <citation type="submission" date="2020-06" db="EMBL/GenBank/DDBJ databases">
        <title>Insight into the genomes of haloalkaliphilic bacilli from Kenyan soda lakes.</title>
        <authorList>
            <person name="Mwirichia R."/>
            <person name="Villamizar G.C."/>
            <person name="Poehlein A."/>
            <person name="Mugweru J."/>
            <person name="Kipnyargis A."/>
            <person name="Kiplimo D."/>
            <person name="Orwa P."/>
            <person name="Daniel R."/>
        </authorList>
    </citation>
    <scope>NUCLEOTIDE SEQUENCE</scope>
    <source>
        <strain evidence="6">B1096_S55</strain>
    </source>
</reference>
<dbReference type="Proteomes" id="UP001057753">
    <property type="component" value="Unassembled WGS sequence"/>
</dbReference>
<dbReference type="Pfam" id="PF12833">
    <property type="entry name" value="HTH_18"/>
    <property type="match status" value="1"/>
</dbReference>
<evidence type="ECO:0000256" key="2">
    <source>
        <dbReference type="ARBA" id="ARBA00023125"/>
    </source>
</evidence>
<dbReference type="GO" id="GO:0003700">
    <property type="term" value="F:DNA-binding transcription factor activity"/>
    <property type="evidence" value="ECO:0007669"/>
    <property type="project" value="InterPro"/>
</dbReference>
<keyword evidence="3" id="KW-0804">Transcription</keyword>
<dbReference type="InterPro" id="IPR041522">
    <property type="entry name" value="CdaR_GGDEF"/>
</dbReference>
<dbReference type="PROSITE" id="PS01124">
    <property type="entry name" value="HTH_ARAC_FAMILY_2"/>
    <property type="match status" value="1"/>
</dbReference>
<keyword evidence="4" id="KW-0812">Transmembrane</keyword>
<dbReference type="InterPro" id="IPR018060">
    <property type="entry name" value="HTH_AraC"/>
</dbReference>
<keyword evidence="4" id="KW-0472">Membrane</keyword>
<dbReference type="PANTHER" id="PTHR43280:SF10">
    <property type="entry name" value="REGULATORY PROTEIN POCR"/>
    <property type="match status" value="1"/>
</dbReference>
<name>A0A9Q4FY42_SALAG</name>
<feature type="transmembrane region" description="Helical" evidence="4">
    <location>
        <begin position="286"/>
        <end position="308"/>
    </location>
</feature>
<keyword evidence="7" id="KW-1185">Reference proteome</keyword>
<dbReference type="PANTHER" id="PTHR43280">
    <property type="entry name" value="ARAC-FAMILY TRANSCRIPTIONAL REGULATOR"/>
    <property type="match status" value="1"/>
</dbReference>
<comment type="caution">
    <text evidence="6">The sequence shown here is derived from an EMBL/GenBank/DDBJ whole genome shotgun (WGS) entry which is preliminary data.</text>
</comment>